<gene>
    <name evidence="4" type="ORF">DILT_LOCUS4211</name>
</gene>
<organism evidence="4 5">
    <name type="scientific">Dibothriocephalus latus</name>
    <name type="common">Fish tapeworm</name>
    <name type="synonym">Diphyllobothrium latum</name>
    <dbReference type="NCBI Taxonomy" id="60516"/>
    <lineage>
        <taxon>Eukaryota</taxon>
        <taxon>Metazoa</taxon>
        <taxon>Spiralia</taxon>
        <taxon>Lophotrochozoa</taxon>
        <taxon>Platyhelminthes</taxon>
        <taxon>Cestoda</taxon>
        <taxon>Eucestoda</taxon>
        <taxon>Diphyllobothriidea</taxon>
        <taxon>Diphyllobothriidae</taxon>
        <taxon>Dibothriocephalus</taxon>
    </lineage>
</organism>
<dbReference type="InterPro" id="IPR027417">
    <property type="entry name" value="P-loop_NTPase"/>
</dbReference>
<feature type="coiled-coil region" evidence="3">
    <location>
        <begin position="47"/>
        <end position="81"/>
    </location>
</feature>
<proteinExistence type="predicted"/>
<keyword evidence="3" id="KW-0175">Coiled coil</keyword>
<evidence type="ECO:0000256" key="1">
    <source>
        <dbReference type="ARBA" id="ARBA00022741"/>
    </source>
</evidence>
<dbReference type="EMBL" id="UYRU01045048">
    <property type="protein sequence ID" value="VDK88461.1"/>
    <property type="molecule type" value="Genomic_DNA"/>
</dbReference>
<dbReference type="AlphaFoldDB" id="A0A3P6VDF1"/>
<dbReference type="OrthoDB" id="6279399at2759"/>
<evidence type="ECO:0000256" key="3">
    <source>
        <dbReference type="SAM" id="Coils"/>
    </source>
</evidence>
<dbReference type="InterPro" id="IPR050227">
    <property type="entry name" value="Rab"/>
</dbReference>
<dbReference type="GO" id="GO:0003924">
    <property type="term" value="F:GTPase activity"/>
    <property type="evidence" value="ECO:0007669"/>
    <property type="project" value="InterPro"/>
</dbReference>
<keyword evidence="2" id="KW-0342">GTP-binding</keyword>
<accession>A0A3P6VDF1</accession>
<dbReference type="Proteomes" id="UP000281553">
    <property type="component" value="Unassembled WGS sequence"/>
</dbReference>
<keyword evidence="1" id="KW-0547">Nucleotide-binding</keyword>
<dbReference type="SMART" id="SM00175">
    <property type="entry name" value="RAB"/>
    <property type="match status" value="1"/>
</dbReference>
<dbReference type="InterPro" id="IPR001806">
    <property type="entry name" value="Small_GTPase"/>
</dbReference>
<evidence type="ECO:0000256" key="2">
    <source>
        <dbReference type="ARBA" id="ARBA00023134"/>
    </source>
</evidence>
<protein>
    <submittedName>
        <fullName evidence="4">Uncharacterized protein</fullName>
    </submittedName>
</protein>
<dbReference type="Pfam" id="PF00071">
    <property type="entry name" value="Ras"/>
    <property type="match status" value="1"/>
</dbReference>
<dbReference type="GO" id="GO:0005525">
    <property type="term" value="F:GTP binding"/>
    <property type="evidence" value="ECO:0007669"/>
    <property type="project" value="UniProtKB-KW"/>
</dbReference>
<dbReference type="Gene3D" id="3.40.50.300">
    <property type="entry name" value="P-loop containing nucleotide triphosphate hydrolases"/>
    <property type="match status" value="1"/>
</dbReference>
<evidence type="ECO:0000313" key="5">
    <source>
        <dbReference type="Proteomes" id="UP000281553"/>
    </source>
</evidence>
<evidence type="ECO:0000313" key="4">
    <source>
        <dbReference type="EMBL" id="VDK88461.1"/>
    </source>
</evidence>
<dbReference type="PROSITE" id="PS51419">
    <property type="entry name" value="RAB"/>
    <property type="match status" value="1"/>
</dbReference>
<sequence>MYFVFFQKLKENDRKRSTAVAPRNQDFIIRDDAVFSADDPDKLAKEEMDLRKTLREAAAKLKASETELSQLRTKVDTQSSELIMERMRASNYAEEKEMLYDQVNKMKSLLLDVYGAPDRQRTSTIGRQHSKTKGAKQESLISGWSAVDPSQTPERIFRVILVGDSAVGKTSFMHRFCTGDFYQNTRSTIGVDFKARNLFIDGILCTIELWDTAGQERQVLFLYEITK</sequence>
<dbReference type="PANTHER" id="PTHR47977">
    <property type="entry name" value="RAS-RELATED PROTEIN RAB"/>
    <property type="match status" value="1"/>
</dbReference>
<name>A0A3P6VDF1_DIBLA</name>
<reference evidence="4 5" key="1">
    <citation type="submission" date="2018-11" db="EMBL/GenBank/DDBJ databases">
        <authorList>
            <consortium name="Pathogen Informatics"/>
        </authorList>
    </citation>
    <scope>NUCLEOTIDE SEQUENCE [LARGE SCALE GENOMIC DNA]</scope>
</reference>
<keyword evidence="5" id="KW-1185">Reference proteome</keyword>
<dbReference type="PRINTS" id="PR00449">
    <property type="entry name" value="RASTRNSFRMNG"/>
</dbReference>
<dbReference type="SUPFAM" id="SSF52540">
    <property type="entry name" value="P-loop containing nucleoside triphosphate hydrolases"/>
    <property type="match status" value="1"/>
</dbReference>